<sequence>MKQTIKGGEFVIKETEYANIFIPEEFDEEARMIRQTCLDFLDTEVLNKLDRIDAQEEGLMTNLLDKAGELGMLGVSIPEQYGGFGKNFNTSMLVADAVGGGFSFAVALSAHTGIGTLPILYYGNEAQKNKYIPKLTTGEWKAAYCLTEPNSGSDANSGRTSAKLNAEGTHYLINGQKMWITNGGFADIFIVFAKIDNDKDLSAFIIERNFGGITMNPEEHKLGIKGSSTRQIFFNDCAVPVENMLSDRENGFKIAVNILNIGRIKLGAATIGSSRAILTQSIKYANERVQFNLPISKFGAIRYKLAEMATRLFAVESAAYRAGQNIDDAYDALVEGGMDEAKAKLKSVEQFAIECAIIKVWCSEMLDYVVDEGVQIYGGMGYSAEAPMERAYRDSRINRIFEGTNEVNRLLVVDMLLKRAMKGELDLMGPAQAVAGELMSIPDFGAEDEAPFAAEKKIIANLKKAGLLVAGAAVQKLMMSLSKEQEILMNIADVIGYVYVAESVLLRAEKLHYSRGEEASSLTTDMARVYLYSAVDKINIAAKEALYSFGEGDELNMMLVGLRRFTKAQPFNVKDARQRIARKLIDENKYCF</sequence>
<dbReference type="Gene3D" id="2.40.110.10">
    <property type="entry name" value="Butyryl-CoA Dehydrogenase, subunit A, domain 2"/>
    <property type="match status" value="1"/>
</dbReference>
<feature type="domain" description="Acyl-CoA dehydrogenase-like C-terminal" evidence="11">
    <location>
        <begin position="461"/>
        <end position="564"/>
    </location>
</feature>
<dbReference type="RefSeq" id="WP_136819321.1">
    <property type="nucleotide sequence ID" value="NZ_BMJX01000001.1"/>
</dbReference>
<dbReference type="InterPro" id="IPR009075">
    <property type="entry name" value="AcylCo_DH/oxidase_C"/>
</dbReference>
<dbReference type="InterPro" id="IPR037069">
    <property type="entry name" value="AcylCoA_DH/ox_N_sf"/>
</dbReference>
<dbReference type="PANTHER" id="PTHR43884">
    <property type="entry name" value="ACYL-COA DEHYDROGENASE"/>
    <property type="match status" value="1"/>
</dbReference>
<evidence type="ECO:0000259" key="11">
    <source>
        <dbReference type="Pfam" id="PF21263"/>
    </source>
</evidence>
<dbReference type="PANTHER" id="PTHR43884:SF12">
    <property type="entry name" value="ISOVALERYL-COA DEHYDROGENASE, MITOCHONDRIAL-RELATED"/>
    <property type="match status" value="1"/>
</dbReference>
<organism evidence="12 13">
    <name type="scientific">Sphingobacterium alkalisoli</name>
    <dbReference type="NCBI Taxonomy" id="1874115"/>
    <lineage>
        <taxon>Bacteria</taxon>
        <taxon>Pseudomonadati</taxon>
        <taxon>Bacteroidota</taxon>
        <taxon>Sphingobacteriia</taxon>
        <taxon>Sphingobacteriales</taxon>
        <taxon>Sphingobacteriaceae</taxon>
        <taxon>Sphingobacterium</taxon>
    </lineage>
</organism>
<dbReference type="AlphaFoldDB" id="A0A4U0H985"/>
<keyword evidence="4 7" id="KW-0274">FAD</keyword>
<dbReference type="FunFam" id="1.20.140.10:FF:000019">
    <property type="entry name" value="Acyl-CoA dehydrogenase"/>
    <property type="match status" value="1"/>
</dbReference>
<proteinExistence type="inferred from homology"/>
<dbReference type="InterPro" id="IPR036250">
    <property type="entry name" value="AcylCo_DH-like_C"/>
</dbReference>
<evidence type="ECO:0000256" key="3">
    <source>
        <dbReference type="ARBA" id="ARBA00022630"/>
    </source>
</evidence>
<comment type="catalytic activity">
    <reaction evidence="6">
        <text>a 2,3-saturated acyl-CoA + A = a 2,3-dehydroacyl-CoA + AH2</text>
        <dbReference type="Rhea" id="RHEA:48608"/>
        <dbReference type="ChEBI" id="CHEBI:13193"/>
        <dbReference type="ChEBI" id="CHEBI:17499"/>
        <dbReference type="ChEBI" id="CHEBI:60015"/>
        <dbReference type="ChEBI" id="CHEBI:65111"/>
    </reaction>
</comment>
<keyword evidence="13" id="KW-1185">Reference proteome</keyword>
<accession>A0A4U0H985</accession>
<dbReference type="Pfam" id="PF21263">
    <property type="entry name" value="Acyl-CoA-dh_C"/>
    <property type="match status" value="1"/>
</dbReference>
<evidence type="ECO:0000256" key="5">
    <source>
        <dbReference type="ARBA" id="ARBA00023002"/>
    </source>
</evidence>
<evidence type="ECO:0000313" key="12">
    <source>
        <dbReference type="EMBL" id="TJY68455.1"/>
    </source>
</evidence>
<dbReference type="Pfam" id="PF02770">
    <property type="entry name" value="Acyl-CoA_dh_M"/>
    <property type="match status" value="1"/>
</dbReference>
<evidence type="ECO:0000256" key="2">
    <source>
        <dbReference type="ARBA" id="ARBA00009347"/>
    </source>
</evidence>
<dbReference type="InterPro" id="IPR049426">
    <property type="entry name" value="Acyl-CoA-dh-like_C"/>
</dbReference>
<feature type="domain" description="Acyl-CoA dehydrogenase/oxidase C-terminal" evidence="8">
    <location>
        <begin position="250"/>
        <end position="414"/>
    </location>
</feature>
<comment type="caution">
    <text evidence="12">The sequence shown here is derived from an EMBL/GenBank/DDBJ whole genome shotgun (WGS) entry which is preliminary data.</text>
</comment>
<dbReference type="PROSITE" id="PS00073">
    <property type="entry name" value="ACYL_COA_DH_2"/>
    <property type="match status" value="1"/>
</dbReference>
<dbReference type="Gene3D" id="1.10.540.10">
    <property type="entry name" value="Acyl-CoA dehydrogenase/oxidase, N-terminal domain"/>
    <property type="match status" value="1"/>
</dbReference>
<evidence type="ECO:0000259" key="9">
    <source>
        <dbReference type="Pfam" id="PF02770"/>
    </source>
</evidence>
<keyword evidence="3 7" id="KW-0285">Flavoprotein</keyword>
<evidence type="ECO:0000313" key="13">
    <source>
        <dbReference type="Proteomes" id="UP000309872"/>
    </source>
</evidence>
<dbReference type="EMBL" id="SUKA01000001">
    <property type="protein sequence ID" value="TJY68455.1"/>
    <property type="molecule type" value="Genomic_DNA"/>
</dbReference>
<gene>
    <name evidence="12" type="ORF">FAZ19_04155</name>
</gene>
<dbReference type="OrthoDB" id="1522475at2"/>
<dbReference type="SUPFAM" id="SSF56645">
    <property type="entry name" value="Acyl-CoA dehydrogenase NM domain-like"/>
    <property type="match status" value="1"/>
</dbReference>
<comment type="cofactor">
    <cofactor evidence="1 7">
        <name>FAD</name>
        <dbReference type="ChEBI" id="CHEBI:57692"/>
    </cofactor>
</comment>
<evidence type="ECO:0000256" key="7">
    <source>
        <dbReference type="RuleBase" id="RU362125"/>
    </source>
</evidence>
<protein>
    <submittedName>
        <fullName evidence="12">Acyl-CoA dehydrogenase</fullName>
    </submittedName>
</protein>
<dbReference type="FunFam" id="2.40.110.10:FF:000006">
    <property type="entry name" value="very long-chain specific acyl-CoA dehydrogenase, mitochondrial"/>
    <property type="match status" value="1"/>
</dbReference>
<dbReference type="Gene3D" id="1.20.140.10">
    <property type="entry name" value="Butyryl-CoA Dehydrogenase, subunit A, domain 3"/>
    <property type="match status" value="2"/>
</dbReference>
<feature type="domain" description="Acyl-CoA dehydrogenase/oxidase N-terminal" evidence="10">
    <location>
        <begin position="28"/>
        <end position="139"/>
    </location>
</feature>
<dbReference type="FunFam" id="1.10.540.10:FF:000001">
    <property type="entry name" value="Very long-chain-specific acyl-CoA dehydrogenase, mitochondrial"/>
    <property type="match status" value="1"/>
</dbReference>
<dbReference type="InterPro" id="IPR009100">
    <property type="entry name" value="AcylCoA_DH/oxidase_NM_dom_sf"/>
</dbReference>
<evidence type="ECO:0000259" key="8">
    <source>
        <dbReference type="Pfam" id="PF00441"/>
    </source>
</evidence>
<evidence type="ECO:0000256" key="1">
    <source>
        <dbReference type="ARBA" id="ARBA00001974"/>
    </source>
</evidence>
<dbReference type="Pfam" id="PF02771">
    <property type="entry name" value="Acyl-CoA_dh_N"/>
    <property type="match status" value="1"/>
</dbReference>
<feature type="domain" description="Acyl-CoA oxidase/dehydrogenase middle" evidence="9">
    <location>
        <begin position="143"/>
        <end position="237"/>
    </location>
</feature>
<dbReference type="InterPro" id="IPR006091">
    <property type="entry name" value="Acyl-CoA_Oxase/DH_mid-dom"/>
</dbReference>
<dbReference type="PROSITE" id="PS00072">
    <property type="entry name" value="ACYL_COA_DH_1"/>
    <property type="match status" value="1"/>
</dbReference>
<dbReference type="GO" id="GO:0003995">
    <property type="term" value="F:acyl-CoA dehydrogenase activity"/>
    <property type="evidence" value="ECO:0007669"/>
    <property type="project" value="InterPro"/>
</dbReference>
<name>A0A4U0H985_9SPHI</name>
<dbReference type="GO" id="GO:0050660">
    <property type="term" value="F:flavin adenine dinucleotide binding"/>
    <property type="evidence" value="ECO:0007669"/>
    <property type="project" value="InterPro"/>
</dbReference>
<keyword evidence="5 7" id="KW-0560">Oxidoreductase</keyword>
<dbReference type="Proteomes" id="UP000309872">
    <property type="component" value="Unassembled WGS sequence"/>
</dbReference>
<comment type="similarity">
    <text evidence="2 7">Belongs to the acyl-CoA dehydrogenase family.</text>
</comment>
<evidence type="ECO:0000256" key="4">
    <source>
        <dbReference type="ARBA" id="ARBA00022827"/>
    </source>
</evidence>
<evidence type="ECO:0000256" key="6">
    <source>
        <dbReference type="ARBA" id="ARBA00052546"/>
    </source>
</evidence>
<dbReference type="Pfam" id="PF00441">
    <property type="entry name" value="Acyl-CoA_dh_1"/>
    <property type="match status" value="1"/>
</dbReference>
<dbReference type="InterPro" id="IPR013786">
    <property type="entry name" value="AcylCoA_DH/ox_N"/>
</dbReference>
<reference evidence="12 13" key="1">
    <citation type="submission" date="2019-04" db="EMBL/GenBank/DDBJ databases">
        <title>Sphingobacterium olei sp. nov., isolated from oil-contaminated soil.</title>
        <authorList>
            <person name="Liu B."/>
        </authorList>
    </citation>
    <scope>NUCLEOTIDE SEQUENCE [LARGE SCALE GENOMIC DNA]</scope>
    <source>
        <strain evidence="12 13">Y3L14</strain>
    </source>
</reference>
<dbReference type="InterPro" id="IPR006089">
    <property type="entry name" value="Acyl-CoA_DH_CS"/>
</dbReference>
<evidence type="ECO:0000259" key="10">
    <source>
        <dbReference type="Pfam" id="PF02771"/>
    </source>
</evidence>
<dbReference type="InterPro" id="IPR046373">
    <property type="entry name" value="Acyl-CoA_Oxase/DH_mid-dom_sf"/>
</dbReference>
<dbReference type="SUPFAM" id="SSF47203">
    <property type="entry name" value="Acyl-CoA dehydrogenase C-terminal domain-like"/>
    <property type="match status" value="1"/>
</dbReference>